<dbReference type="GO" id="GO:0005858">
    <property type="term" value="C:axonemal dynein complex"/>
    <property type="evidence" value="ECO:0007669"/>
    <property type="project" value="TreeGrafter"/>
</dbReference>
<name>A0A3S4ZYH9_9PLAT</name>
<evidence type="ECO:0000313" key="5">
    <source>
        <dbReference type="Proteomes" id="UP000784294"/>
    </source>
</evidence>
<organism evidence="4 5">
    <name type="scientific">Protopolystoma xenopodis</name>
    <dbReference type="NCBI Taxonomy" id="117903"/>
    <lineage>
        <taxon>Eukaryota</taxon>
        <taxon>Metazoa</taxon>
        <taxon>Spiralia</taxon>
        <taxon>Lophotrochozoa</taxon>
        <taxon>Platyhelminthes</taxon>
        <taxon>Monogenea</taxon>
        <taxon>Polyopisthocotylea</taxon>
        <taxon>Polystomatidea</taxon>
        <taxon>Polystomatidae</taxon>
        <taxon>Protopolystoma</taxon>
    </lineage>
</organism>
<feature type="domain" description="Dynein heavy chain coiled coil stalk" evidence="3">
    <location>
        <begin position="62"/>
        <end position="328"/>
    </location>
</feature>
<sequence>MSNAALPEVCGNAHCLPNPSALVAVWRSGGCVKSIFCTDAIQVGVPQVYEKQVCQIHGNIVRMDSGVQKLIEAQASVDLLRIELAGKEVELQVASGAAERVLVNVMQQTQAAAKVKNRVEEVKNRCQTFVSQLNQDKAQAQKQLEAAKPALQEAEDALNTIRPVDIATVRKLSKPPFLIMRIMDCVLLLFYRAIDPVRRHADRPTFQPSWSESLKFMAQPGFLSSLLNYPRYMLNEEIADLCEPYMDTAEYTLAMAKKVCGNVAGLLAWTLAMIKFYWVNRVVIPLQDNLAAQEQKLHKALSDLGAAEEMLAEKKAILDNAQASLTQLPFVLALYSLHYTTLHYTTLHYNLLYSSLLYTTLIHFTRLTHSSIHYTLTDYTLLYSIPLHASSKLLAFGFW</sequence>
<gene>
    <name evidence="4" type="ORF">PXEA_LOCUS3669</name>
</gene>
<dbReference type="InterPro" id="IPR026983">
    <property type="entry name" value="DHC"/>
</dbReference>
<feature type="coiled-coil region" evidence="2">
    <location>
        <begin position="290"/>
        <end position="324"/>
    </location>
</feature>
<comment type="caution">
    <text evidence="4">The sequence shown here is derived from an EMBL/GenBank/DDBJ whole genome shotgun (WGS) entry which is preliminary data.</text>
</comment>
<protein>
    <recommendedName>
        <fullName evidence="3">Dynein heavy chain coiled coil stalk domain-containing protein</fullName>
    </recommendedName>
</protein>
<accession>A0A3S4ZYH9</accession>
<dbReference type="PANTHER" id="PTHR46532:SF4">
    <property type="entry name" value="AAA+ ATPASE DOMAIN-CONTAINING PROTEIN"/>
    <property type="match status" value="1"/>
</dbReference>
<dbReference type="Gene3D" id="1.20.920.20">
    <property type="match status" value="1"/>
</dbReference>
<dbReference type="Proteomes" id="UP000784294">
    <property type="component" value="Unassembled WGS sequence"/>
</dbReference>
<dbReference type="EMBL" id="CAAALY010008400">
    <property type="protein sequence ID" value="VEL10229.1"/>
    <property type="molecule type" value="Genomic_DNA"/>
</dbReference>
<keyword evidence="5" id="KW-1185">Reference proteome</keyword>
<evidence type="ECO:0000256" key="1">
    <source>
        <dbReference type="ARBA" id="ARBA00008887"/>
    </source>
</evidence>
<feature type="coiled-coil region" evidence="2">
    <location>
        <begin position="105"/>
        <end position="157"/>
    </location>
</feature>
<keyword evidence="2" id="KW-0175">Coiled coil</keyword>
<evidence type="ECO:0000259" key="3">
    <source>
        <dbReference type="Pfam" id="PF12777"/>
    </source>
</evidence>
<comment type="similarity">
    <text evidence="1">Belongs to the dynein heavy chain family.</text>
</comment>
<dbReference type="AlphaFoldDB" id="A0A3S4ZYH9"/>
<dbReference type="GO" id="GO:0007018">
    <property type="term" value="P:microtubule-based movement"/>
    <property type="evidence" value="ECO:0007669"/>
    <property type="project" value="InterPro"/>
</dbReference>
<dbReference type="PANTHER" id="PTHR46532">
    <property type="entry name" value="MALE FERTILITY FACTOR KL5"/>
    <property type="match status" value="1"/>
</dbReference>
<proteinExistence type="inferred from homology"/>
<dbReference type="OrthoDB" id="6257178at2759"/>
<dbReference type="Pfam" id="PF12777">
    <property type="entry name" value="MT"/>
    <property type="match status" value="1"/>
</dbReference>
<evidence type="ECO:0000313" key="4">
    <source>
        <dbReference type="EMBL" id="VEL10229.1"/>
    </source>
</evidence>
<dbReference type="GO" id="GO:0051959">
    <property type="term" value="F:dynein light intermediate chain binding"/>
    <property type="evidence" value="ECO:0007669"/>
    <property type="project" value="InterPro"/>
</dbReference>
<reference evidence="4" key="1">
    <citation type="submission" date="2018-11" db="EMBL/GenBank/DDBJ databases">
        <authorList>
            <consortium name="Pathogen Informatics"/>
        </authorList>
    </citation>
    <scope>NUCLEOTIDE SEQUENCE</scope>
</reference>
<dbReference type="InterPro" id="IPR024743">
    <property type="entry name" value="Dynein_HC_stalk"/>
</dbReference>
<evidence type="ECO:0000256" key="2">
    <source>
        <dbReference type="SAM" id="Coils"/>
    </source>
</evidence>
<dbReference type="GO" id="GO:0045505">
    <property type="term" value="F:dynein intermediate chain binding"/>
    <property type="evidence" value="ECO:0007669"/>
    <property type="project" value="InterPro"/>
</dbReference>